<dbReference type="Proteomes" id="UP000504604">
    <property type="component" value="Linkage group LG9"/>
</dbReference>
<dbReference type="Gramene" id="SIN_1024148.t">
    <property type="protein sequence ID" value="SIN_1024148.t"/>
    <property type="gene ID" value="SIN_1024148"/>
</dbReference>
<dbReference type="InParanoid" id="A0A6I9TT40"/>
<organism evidence="1 2">
    <name type="scientific">Sesamum indicum</name>
    <name type="common">Oriental sesame</name>
    <name type="synonym">Sesamum orientale</name>
    <dbReference type="NCBI Taxonomy" id="4182"/>
    <lineage>
        <taxon>Eukaryota</taxon>
        <taxon>Viridiplantae</taxon>
        <taxon>Streptophyta</taxon>
        <taxon>Embryophyta</taxon>
        <taxon>Tracheophyta</taxon>
        <taxon>Spermatophyta</taxon>
        <taxon>Magnoliopsida</taxon>
        <taxon>eudicotyledons</taxon>
        <taxon>Gunneridae</taxon>
        <taxon>Pentapetalae</taxon>
        <taxon>asterids</taxon>
        <taxon>lamiids</taxon>
        <taxon>Lamiales</taxon>
        <taxon>Pedaliaceae</taxon>
        <taxon>Sesamum</taxon>
    </lineage>
</organism>
<protein>
    <submittedName>
        <fullName evidence="2">Uncharacterized protein LOC105170700</fullName>
    </submittedName>
</protein>
<dbReference type="KEGG" id="sind:105170700"/>
<dbReference type="AlphaFoldDB" id="A0A6I9TT40"/>
<dbReference type="GeneID" id="105170700"/>
<gene>
    <name evidence="2" type="primary">LOC105170700</name>
</gene>
<sequence>MLSIMNNCGLPVCLSGIYHPPARSKEIADHERRREEIKKMWFQENMERYEDMSRAHEREALGDGADTDENDAEDGTVIIHEFSCISLACTAKAA</sequence>
<evidence type="ECO:0000313" key="1">
    <source>
        <dbReference type="Proteomes" id="UP000504604"/>
    </source>
</evidence>
<reference evidence="2" key="1">
    <citation type="submission" date="2025-08" db="UniProtKB">
        <authorList>
            <consortium name="RefSeq"/>
        </authorList>
    </citation>
    <scope>IDENTIFICATION</scope>
</reference>
<keyword evidence="1" id="KW-1185">Reference proteome</keyword>
<dbReference type="OrthoDB" id="1886726at2759"/>
<dbReference type="FunCoup" id="A0A6I9TT40">
    <property type="interactions" value="66"/>
</dbReference>
<evidence type="ECO:0000313" key="2">
    <source>
        <dbReference type="RefSeq" id="XP_011089880.1"/>
    </source>
</evidence>
<accession>A0A6I9TT40</accession>
<proteinExistence type="predicted"/>
<dbReference type="RefSeq" id="XP_011089880.1">
    <property type="nucleotide sequence ID" value="XM_011091578.2"/>
</dbReference>
<name>A0A6I9TT40_SESIN</name>